<reference evidence="1" key="1">
    <citation type="journal article" date="2021" name="Environ. Microbiol.">
        <title>Gene family expansions and transcriptome signatures uncover fungal adaptations to wood decay.</title>
        <authorList>
            <person name="Hage H."/>
            <person name="Miyauchi S."/>
            <person name="Viragh M."/>
            <person name="Drula E."/>
            <person name="Min B."/>
            <person name="Chaduli D."/>
            <person name="Navarro D."/>
            <person name="Favel A."/>
            <person name="Norest M."/>
            <person name="Lesage-Meessen L."/>
            <person name="Balint B."/>
            <person name="Merenyi Z."/>
            <person name="de Eugenio L."/>
            <person name="Morin E."/>
            <person name="Martinez A.T."/>
            <person name="Baldrian P."/>
            <person name="Stursova M."/>
            <person name="Martinez M.J."/>
            <person name="Novotny C."/>
            <person name="Magnuson J.K."/>
            <person name="Spatafora J.W."/>
            <person name="Maurice S."/>
            <person name="Pangilinan J."/>
            <person name="Andreopoulos W."/>
            <person name="LaButti K."/>
            <person name="Hundley H."/>
            <person name="Na H."/>
            <person name="Kuo A."/>
            <person name="Barry K."/>
            <person name="Lipzen A."/>
            <person name="Henrissat B."/>
            <person name="Riley R."/>
            <person name="Ahrendt S."/>
            <person name="Nagy L.G."/>
            <person name="Grigoriev I.V."/>
            <person name="Martin F."/>
            <person name="Rosso M.N."/>
        </authorList>
    </citation>
    <scope>NUCLEOTIDE SEQUENCE</scope>
    <source>
        <strain evidence="1">CBS 384.51</strain>
    </source>
</reference>
<sequence>MWKKCLWTWLSDCVLIMNHGISTTDQNSTLLNSRNLQRGRCTYIPTGIHTLVVHNLNHTLLGTGHDTCIGNHVALKLVSADKGQHSYDVSRDLPLALVSV</sequence>
<accession>A0ACB8TW91</accession>
<evidence type="ECO:0000313" key="2">
    <source>
        <dbReference type="Proteomes" id="UP001055072"/>
    </source>
</evidence>
<proteinExistence type="predicted"/>
<protein>
    <submittedName>
        <fullName evidence="1">Uncharacterized protein</fullName>
    </submittedName>
</protein>
<dbReference type="Proteomes" id="UP001055072">
    <property type="component" value="Unassembled WGS sequence"/>
</dbReference>
<dbReference type="EMBL" id="MU274925">
    <property type="protein sequence ID" value="KAI0086209.1"/>
    <property type="molecule type" value="Genomic_DNA"/>
</dbReference>
<organism evidence="1 2">
    <name type="scientific">Irpex rosettiformis</name>
    <dbReference type="NCBI Taxonomy" id="378272"/>
    <lineage>
        <taxon>Eukaryota</taxon>
        <taxon>Fungi</taxon>
        <taxon>Dikarya</taxon>
        <taxon>Basidiomycota</taxon>
        <taxon>Agaricomycotina</taxon>
        <taxon>Agaricomycetes</taxon>
        <taxon>Polyporales</taxon>
        <taxon>Irpicaceae</taxon>
        <taxon>Irpex</taxon>
    </lineage>
</organism>
<evidence type="ECO:0000313" key="1">
    <source>
        <dbReference type="EMBL" id="KAI0086209.1"/>
    </source>
</evidence>
<keyword evidence="2" id="KW-1185">Reference proteome</keyword>
<gene>
    <name evidence="1" type="ORF">BDY19DRAFT_367460</name>
</gene>
<comment type="caution">
    <text evidence="1">The sequence shown here is derived from an EMBL/GenBank/DDBJ whole genome shotgun (WGS) entry which is preliminary data.</text>
</comment>
<name>A0ACB8TW91_9APHY</name>